<name>A0A1X6N1S6_9APHY</name>
<dbReference type="AlphaFoldDB" id="A0A1X6N1S6"/>
<dbReference type="GO" id="GO:0008234">
    <property type="term" value="F:cysteine-type peptidase activity"/>
    <property type="evidence" value="ECO:0007669"/>
    <property type="project" value="InterPro"/>
</dbReference>
<keyword evidence="6" id="KW-1185">Reference proteome</keyword>
<dbReference type="Pfam" id="PF02902">
    <property type="entry name" value="Peptidase_C48"/>
    <property type="match status" value="1"/>
</dbReference>
<keyword evidence="2" id="KW-0645">Protease</keyword>
<dbReference type="Pfam" id="PF18758">
    <property type="entry name" value="KDZ"/>
    <property type="match status" value="1"/>
</dbReference>
<evidence type="ECO:0000256" key="2">
    <source>
        <dbReference type="ARBA" id="ARBA00022670"/>
    </source>
</evidence>
<dbReference type="STRING" id="670580.A0A1X6N1S6"/>
<accession>A0A1X6N1S6</accession>
<dbReference type="SUPFAM" id="SSF54001">
    <property type="entry name" value="Cysteine proteinases"/>
    <property type="match status" value="1"/>
</dbReference>
<dbReference type="PANTHER" id="PTHR33096">
    <property type="entry name" value="CXC2 DOMAIN-CONTAINING PROTEIN"/>
    <property type="match status" value="1"/>
</dbReference>
<evidence type="ECO:0000313" key="5">
    <source>
        <dbReference type="EMBL" id="OSX62403.1"/>
    </source>
</evidence>
<dbReference type="Proteomes" id="UP000194127">
    <property type="component" value="Unassembled WGS sequence"/>
</dbReference>
<proteinExistence type="inferred from homology"/>
<reference evidence="5 6" key="1">
    <citation type="submission" date="2017-04" db="EMBL/GenBank/DDBJ databases">
        <title>Genome Sequence of the Model Brown-Rot Fungus Postia placenta SB12.</title>
        <authorList>
            <consortium name="DOE Joint Genome Institute"/>
            <person name="Gaskell J."/>
            <person name="Kersten P."/>
            <person name="Larrondo L.F."/>
            <person name="Canessa P."/>
            <person name="Martinez D."/>
            <person name="Hibbett D."/>
            <person name="Schmoll M."/>
            <person name="Kubicek C.P."/>
            <person name="Martinez A.T."/>
            <person name="Yadav J."/>
            <person name="Master E."/>
            <person name="Magnuson J.K."/>
            <person name="James T."/>
            <person name="Yaver D."/>
            <person name="Berka R."/>
            <person name="Labutti K."/>
            <person name="Lipzen A."/>
            <person name="Aerts A."/>
            <person name="Barry K."/>
            <person name="Henrissat B."/>
            <person name="Blanchette R."/>
            <person name="Grigoriev I."/>
            <person name="Cullen D."/>
        </authorList>
    </citation>
    <scope>NUCLEOTIDE SEQUENCE [LARGE SCALE GENOMIC DNA]</scope>
    <source>
        <strain evidence="5 6">MAD-698-R-SB12</strain>
    </source>
</reference>
<dbReference type="InterPro" id="IPR003653">
    <property type="entry name" value="Peptidase_C48_C"/>
</dbReference>
<dbReference type="EMBL" id="KZ110597">
    <property type="protein sequence ID" value="OSX62403.1"/>
    <property type="molecule type" value="Genomic_DNA"/>
</dbReference>
<dbReference type="InterPro" id="IPR040521">
    <property type="entry name" value="KDZ"/>
</dbReference>
<dbReference type="OrthoDB" id="3265112at2759"/>
<dbReference type="PANTHER" id="PTHR33096:SF1">
    <property type="entry name" value="CXC1-LIKE CYSTEINE CLUSTER ASSOCIATED WITH KDZ TRANSPOSASES DOMAIN-CONTAINING PROTEIN"/>
    <property type="match status" value="1"/>
</dbReference>
<keyword evidence="3" id="KW-0378">Hydrolase</keyword>
<evidence type="ECO:0000313" key="6">
    <source>
        <dbReference type="Proteomes" id="UP000194127"/>
    </source>
</evidence>
<gene>
    <name evidence="5" type="ORF">POSPLADRAFT_1056998</name>
</gene>
<dbReference type="Gene3D" id="3.40.395.10">
    <property type="entry name" value="Adenoviral Proteinase, Chain A"/>
    <property type="match status" value="1"/>
</dbReference>
<evidence type="ECO:0000256" key="1">
    <source>
        <dbReference type="ARBA" id="ARBA00005234"/>
    </source>
</evidence>
<organism evidence="5 6">
    <name type="scientific">Postia placenta MAD-698-R-SB12</name>
    <dbReference type="NCBI Taxonomy" id="670580"/>
    <lineage>
        <taxon>Eukaryota</taxon>
        <taxon>Fungi</taxon>
        <taxon>Dikarya</taxon>
        <taxon>Basidiomycota</taxon>
        <taxon>Agaricomycotina</taxon>
        <taxon>Agaricomycetes</taxon>
        <taxon>Polyporales</taxon>
        <taxon>Adustoporiaceae</taxon>
        <taxon>Rhodonia</taxon>
    </lineage>
</organism>
<dbReference type="GO" id="GO:0019783">
    <property type="term" value="F:ubiquitin-like protein peptidase activity"/>
    <property type="evidence" value="ECO:0007669"/>
    <property type="project" value="UniProtKB-ARBA"/>
</dbReference>
<feature type="domain" description="Ubiquitin-like protease family profile" evidence="4">
    <location>
        <begin position="680"/>
        <end position="854"/>
    </location>
</feature>
<dbReference type="PROSITE" id="PS50600">
    <property type="entry name" value="ULP_PROTEASE"/>
    <property type="match status" value="1"/>
</dbReference>
<evidence type="ECO:0000259" key="4">
    <source>
        <dbReference type="PROSITE" id="PS50600"/>
    </source>
</evidence>
<sequence>MHAGDSLHFYEPEFFIPKAQVDECGRRIIAARKKPPRPSCAPKVPAHIVNECEKSYEAADEKKVKTSANRFDDTGVMALICHHDIPIFLANVDTPGEQQKYAIALLEHLFTFLPPNATVAALYDIGCVVDRSLELYNILPVDIHQRLIFAISAMHTYGHQWACQIVYNPRLRKGLGLTDGEGVERLWSRLRKLIPITRLSAQSRRIWLIDRQAKVISLDLRDDLGHWIAQRLRHGVESREVSSLEELARVGIPKEELQDEWKQQCVAQTSIRAHAPAHLKKELDVVLSLQADLDTVNKAIETTRTVLENGEASAESHEVVASLERSHTRLVDKVEALYSSLNIMDSFPDFGNIGLEFVRLLLMARDLKINIRKRAVGSFFEWDRLDQAVGGQHNPLGTKIHQQTRKAIAKRTPALKTAIRKFNRYCESLKELKQPEWTITVPLPLPTDLDALRDDASLLADVWIDPSQAQAPRWLEDVGVCKGIRALLLGDHCLEERRRLGREADNICRWYGSELAAAKLALATSSNADIAFLLQQRICELLLLPAKWKNPLVSPQRFDAQTTLASETVNSALGDPQAYAWPFVIETPLPYIIHQDDTDPYGRLEEEEPSYLEAEQHLVEDVFLDDASGDEGPPEDARSEASVMTITMTWETPIHVSIDDAPHFLQATAPVLSQSLQSNVHLDASDMNRLQNRSAWMNDSCINTCMQLLQLVFLGPGGEWVALLSTYMLPLVRADAGDATLWRNAASTRFWEKDVWTIPIHYEDHWMLATIDIPRSRVAYFDSFAREHPWEGHIQDVMQLTARLLNIAADKGHRIVHAQRAWAVYPTTQHVSTTHTTAAYGYWPSSRQFCVGMT</sequence>
<dbReference type="RefSeq" id="XP_024339197.1">
    <property type="nucleotide sequence ID" value="XM_024480859.1"/>
</dbReference>
<dbReference type="GeneID" id="36325809"/>
<dbReference type="GO" id="GO:0006508">
    <property type="term" value="P:proteolysis"/>
    <property type="evidence" value="ECO:0007669"/>
    <property type="project" value="UniProtKB-KW"/>
</dbReference>
<dbReference type="InterPro" id="IPR038765">
    <property type="entry name" value="Papain-like_cys_pep_sf"/>
</dbReference>
<evidence type="ECO:0000256" key="3">
    <source>
        <dbReference type="ARBA" id="ARBA00022801"/>
    </source>
</evidence>
<protein>
    <recommendedName>
        <fullName evidence="4">Ubiquitin-like protease family profile domain-containing protein</fullName>
    </recommendedName>
</protein>
<comment type="similarity">
    <text evidence="1">Belongs to the peptidase C48 family.</text>
</comment>